<sequence>MAETIVNGLDDALDLFVKQLEKSTKLNVVEKQTITQAGGAVFRDHLREETSAKHRSNHNDKTWGHAADNIDMYSPRGNSSKYGTLFGDTLVGWKNRYHAMNMERLNDGTRFIKADHFVTNLRNDPTVRSEILAAEKAAYSKIMQQHENKEGD</sequence>
<name>A0AAW9ZG40_LIMRT</name>
<evidence type="ECO:0000313" key="2">
    <source>
        <dbReference type="Proteomes" id="UP000587270"/>
    </source>
</evidence>
<evidence type="ECO:0000313" key="1">
    <source>
        <dbReference type="EMBL" id="NME21799.1"/>
    </source>
</evidence>
<comment type="caution">
    <text evidence="1">The sequence shown here is derived from an EMBL/GenBank/DDBJ whole genome shotgun (WGS) entry which is preliminary data.</text>
</comment>
<protein>
    <submittedName>
        <fullName evidence="1">Phage tail protein</fullName>
    </submittedName>
</protein>
<dbReference type="Proteomes" id="UP000587270">
    <property type="component" value="Unassembled WGS sequence"/>
</dbReference>
<dbReference type="RefSeq" id="WP_170090655.1">
    <property type="nucleotide sequence ID" value="NZ_JABAFN010000008.1"/>
</dbReference>
<organism evidence="1 2">
    <name type="scientific">Limosilactobacillus reuteri</name>
    <name type="common">Lactobacillus reuteri</name>
    <dbReference type="NCBI Taxonomy" id="1598"/>
    <lineage>
        <taxon>Bacteria</taxon>
        <taxon>Bacillati</taxon>
        <taxon>Bacillota</taxon>
        <taxon>Bacilli</taxon>
        <taxon>Lactobacillales</taxon>
        <taxon>Lactobacillaceae</taxon>
        <taxon>Limosilactobacillus</taxon>
    </lineage>
</organism>
<dbReference type="AlphaFoldDB" id="A0AAW9ZG40"/>
<accession>A0AAW9ZG40</accession>
<gene>
    <name evidence="1" type="ORF">HF865_03615</name>
</gene>
<proteinExistence type="predicted"/>
<dbReference type="EMBL" id="JABAFN010000008">
    <property type="protein sequence ID" value="NME21799.1"/>
    <property type="molecule type" value="Genomic_DNA"/>
</dbReference>
<reference evidence="1 2" key="1">
    <citation type="submission" date="2020-04" db="EMBL/GenBank/DDBJ databases">
        <authorList>
            <person name="Hitch T.C.A."/>
            <person name="Wylensek D."/>
            <person name="Clavel T."/>
        </authorList>
    </citation>
    <scope>NUCLEOTIDE SEQUENCE [LARGE SCALE GENOMIC DNA]</scope>
    <source>
        <strain evidence="1 2">WCA-386-APC-4I</strain>
    </source>
</reference>